<organism evidence="5 6">
    <name type="scientific">Collybiopsis luxurians FD-317 M1</name>
    <dbReference type="NCBI Taxonomy" id="944289"/>
    <lineage>
        <taxon>Eukaryota</taxon>
        <taxon>Fungi</taxon>
        <taxon>Dikarya</taxon>
        <taxon>Basidiomycota</taxon>
        <taxon>Agaricomycotina</taxon>
        <taxon>Agaricomycetes</taxon>
        <taxon>Agaricomycetidae</taxon>
        <taxon>Agaricales</taxon>
        <taxon>Marasmiineae</taxon>
        <taxon>Omphalotaceae</taxon>
        <taxon>Collybiopsis</taxon>
        <taxon>Collybiopsis luxurians</taxon>
    </lineage>
</organism>
<dbReference type="EMBL" id="KN834790">
    <property type="protein sequence ID" value="KIK57563.1"/>
    <property type="molecule type" value="Genomic_DNA"/>
</dbReference>
<reference evidence="5 6" key="1">
    <citation type="submission" date="2014-04" db="EMBL/GenBank/DDBJ databases">
        <title>Evolutionary Origins and Diversification of the Mycorrhizal Mutualists.</title>
        <authorList>
            <consortium name="DOE Joint Genome Institute"/>
            <consortium name="Mycorrhizal Genomics Consortium"/>
            <person name="Kohler A."/>
            <person name="Kuo A."/>
            <person name="Nagy L.G."/>
            <person name="Floudas D."/>
            <person name="Copeland A."/>
            <person name="Barry K.W."/>
            <person name="Cichocki N."/>
            <person name="Veneault-Fourrey C."/>
            <person name="LaButti K."/>
            <person name="Lindquist E.A."/>
            <person name="Lipzen A."/>
            <person name="Lundell T."/>
            <person name="Morin E."/>
            <person name="Murat C."/>
            <person name="Riley R."/>
            <person name="Ohm R."/>
            <person name="Sun H."/>
            <person name="Tunlid A."/>
            <person name="Henrissat B."/>
            <person name="Grigoriev I.V."/>
            <person name="Hibbett D.S."/>
            <person name="Martin F."/>
        </authorList>
    </citation>
    <scope>NUCLEOTIDE SEQUENCE [LARGE SCALE GENOMIC DNA]</scope>
    <source>
        <strain evidence="5 6">FD-317 M1</strain>
    </source>
</reference>
<dbReference type="OrthoDB" id="432010at2759"/>
<dbReference type="GO" id="GO:0016787">
    <property type="term" value="F:hydrolase activity"/>
    <property type="evidence" value="ECO:0007669"/>
    <property type="project" value="InterPro"/>
</dbReference>
<gene>
    <name evidence="5" type="ORF">GYMLUDRAFT_229105</name>
</gene>
<evidence type="ECO:0000313" key="6">
    <source>
        <dbReference type="Proteomes" id="UP000053593"/>
    </source>
</evidence>
<feature type="domain" description="Amidohydrolase-related" evidence="4">
    <location>
        <begin position="19"/>
        <end position="284"/>
    </location>
</feature>
<evidence type="ECO:0000313" key="5">
    <source>
        <dbReference type="EMBL" id="KIK57563.1"/>
    </source>
</evidence>
<dbReference type="PANTHER" id="PTHR21240">
    <property type="entry name" value="2-AMINO-3-CARBOXYLMUCONATE-6-SEMIALDEHYDE DECARBOXYLASE"/>
    <property type="match status" value="1"/>
</dbReference>
<evidence type="ECO:0000256" key="1">
    <source>
        <dbReference type="ARBA" id="ARBA00022793"/>
    </source>
</evidence>
<keyword evidence="6" id="KW-1185">Reference proteome</keyword>
<evidence type="ECO:0000259" key="4">
    <source>
        <dbReference type="Pfam" id="PF04909"/>
    </source>
</evidence>
<dbReference type="GO" id="GO:0016831">
    <property type="term" value="F:carboxy-lyase activity"/>
    <property type="evidence" value="ECO:0007669"/>
    <property type="project" value="UniProtKB-KW"/>
</dbReference>
<dbReference type="PANTHER" id="PTHR21240:SF31">
    <property type="entry name" value="AMIDOHYDROLASE FAMILY PROTEIN (AFU_ORTHOLOGUE AFUA_7G05840)"/>
    <property type="match status" value="1"/>
</dbReference>
<evidence type="ECO:0000256" key="2">
    <source>
        <dbReference type="ARBA" id="ARBA00023239"/>
    </source>
</evidence>
<dbReference type="GO" id="GO:0005829">
    <property type="term" value="C:cytosol"/>
    <property type="evidence" value="ECO:0007669"/>
    <property type="project" value="TreeGrafter"/>
</dbReference>
<evidence type="ECO:0000256" key="3">
    <source>
        <dbReference type="RuleBase" id="RU366045"/>
    </source>
</evidence>
<dbReference type="AlphaFoldDB" id="A0A0D0CQ89"/>
<protein>
    <recommendedName>
        <fullName evidence="4">Amidohydrolase-related domain-containing protein</fullName>
    </recommendedName>
</protein>
<dbReference type="InterPro" id="IPR006680">
    <property type="entry name" value="Amidohydro-rel"/>
</dbReference>
<dbReference type="Proteomes" id="UP000053593">
    <property type="component" value="Unassembled WGS sequence"/>
</dbReference>
<dbReference type="InterPro" id="IPR032466">
    <property type="entry name" value="Metal_Hydrolase"/>
</dbReference>
<accession>A0A0D0CQ89</accession>
<dbReference type="Pfam" id="PF04909">
    <property type="entry name" value="Amidohydro_2"/>
    <property type="match status" value="1"/>
</dbReference>
<dbReference type="Gene3D" id="3.20.20.140">
    <property type="entry name" value="Metal-dependent hydrolases"/>
    <property type="match status" value="1"/>
</dbReference>
<keyword evidence="1 3" id="KW-0210">Decarboxylase</keyword>
<dbReference type="GO" id="GO:0019748">
    <property type="term" value="P:secondary metabolic process"/>
    <property type="evidence" value="ECO:0007669"/>
    <property type="project" value="TreeGrafter"/>
</dbReference>
<dbReference type="HOGENOM" id="CLU_039329_5_2_1"/>
<proteinExistence type="inferred from homology"/>
<dbReference type="InterPro" id="IPR032465">
    <property type="entry name" value="ACMSD"/>
</dbReference>
<keyword evidence="2 3" id="KW-0456">Lyase</keyword>
<sequence>MDEFGIDYMILSCATPCIQGVSDPAAANAMAKHINDVLANQISNNTLRFGAFAALSMHNASEAAAELNRTVKELGFLGALVNDYQQSGENNETLIYYDQPKFDVFWQMVTELDVPVYFHPRQEDGFVAPISNLLYNHAPWLRGPGNEFATILSNHILGLCTNGVFDRFPTLKIIVGHLGERIPSDLVRIDTELLDKQKPLGMPMLLNVSAYFHRNIWETTSGNFATSLLQFHAGEIGLERILYSIDYPFEEISAATAWVNSLDQVLTPDGLSSLKREAAIKLLKLND</sequence>
<name>A0A0D0CQ89_9AGAR</name>
<dbReference type="SUPFAM" id="SSF51556">
    <property type="entry name" value="Metallo-dependent hydrolases"/>
    <property type="match status" value="1"/>
</dbReference>
<comment type="similarity">
    <text evidence="3">Belongs to the metallo-dependent hydrolases superfamily.</text>
</comment>